<evidence type="ECO:0008006" key="3">
    <source>
        <dbReference type="Google" id="ProtNLM"/>
    </source>
</evidence>
<proteinExistence type="predicted"/>
<keyword evidence="2" id="KW-1185">Reference proteome</keyword>
<organism evidence="1 2">
    <name type="scientific">Artemisia annua</name>
    <name type="common">Sweet wormwood</name>
    <dbReference type="NCBI Taxonomy" id="35608"/>
    <lineage>
        <taxon>Eukaryota</taxon>
        <taxon>Viridiplantae</taxon>
        <taxon>Streptophyta</taxon>
        <taxon>Embryophyta</taxon>
        <taxon>Tracheophyta</taxon>
        <taxon>Spermatophyta</taxon>
        <taxon>Magnoliopsida</taxon>
        <taxon>eudicotyledons</taxon>
        <taxon>Gunneridae</taxon>
        <taxon>Pentapetalae</taxon>
        <taxon>asterids</taxon>
        <taxon>campanulids</taxon>
        <taxon>Asterales</taxon>
        <taxon>Asteraceae</taxon>
        <taxon>Asteroideae</taxon>
        <taxon>Anthemideae</taxon>
        <taxon>Artemisiinae</taxon>
        <taxon>Artemisia</taxon>
    </lineage>
</organism>
<evidence type="ECO:0000313" key="1">
    <source>
        <dbReference type="EMBL" id="PWA66821.1"/>
    </source>
</evidence>
<dbReference type="InterPro" id="IPR044809">
    <property type="entry name" value="AUF1-like"/>
</dbReference>
<dbReference type="PANTHER" id="PTHR31215">
    <property type="entry name" value="OS05G0510400 PROTEIN-RELATED"/>
    <property type="match status" value="1"/>
</dbReference>
<accession>A0A2U1MZX7</accession>
<evidence type="ECO:0000313" key="2">
    <source>
        <dbReference type="Proteomes" id="UP000245207"/>
    </source>
</evidence>
<protein>
    <recommendedName>
        <fullName evidence="3">F-box domain, Leucine-rich repeat domain, L domain-like protein</fullName>
    </recommendedName>
</protein>
<reference evidence="1 2" key="1">
    <citation type="journal article" date="2018" name="Mol. Plant">
        <title>The genome of Artemisia annua provides insight into the evolution of Asteraceae family and artemisinin biosynthesis.</title>
        <authorList>
            <person name="Shen Q."/>
            <person name="Zhang L."/>
            <person name="Liao Z."/>
            <person name="Wang S."/>
            <person name="Yan T."/>
            <person name="Shi P."/>
            <person name="Liu M."/>
            <person name="Fu X."/>
            <person name="Pan Q."/>
            <person name="Wang Y."/>
            <person name="Lv Z."/>
            <person name="Lu X."/>
            <person name="Zhang F."/>
            <person name="Jiang W."/>
            <person name="Ma Y."/>
            <person name="Chen M."/>
            <person name="Hao X."/>
            <person name="Li L."/>
            <person name="Tang Y."/>
            <person name="Lv G."/>
            <person name="Zhou Y."/>
            <person name="Sun X."/>
            <person name="Brodelius P.E."/>
            <person name="Rose J.K.C."/>
            <person name="Tang K."/>
        </authorList>
    </citation>
    <scope>NUCLEOTIDE SEQUENCE [LARGE SCALE GENOMIC DNA]</scope>
    <source>
        <strain evidence="2">cv. Huhao1</strain>
        <tissue evidence="1">Leaf</tissue>
    </source>
</reference>
<dbReference type="OrthoDB" id="2242903at2759"/>
<gene>
    <name evidence="1" type="ORF">CTI12_AA321660</name>
</gene>
<comment type="caution">
    <text evidence="1">The sequence shown here is derived from an EMBL/GenBank/DDBJ whole genome shotgun (WGS) entry which is preliminary data.</text>
</comment>
<sequence>MDKLPEPLLFDIVSRLDDSADVTRCRLTSKTFETVYPDLRSINLQCTLKWYLNSGSREHSSQVLTPFKSVFINMISDLREVESVCIGVDKALEDVVHDEVDHEDVDLHLTDDAFVNEWLPRVSRSLNSLSICSFGAQSARRRSNLLPIVSAYSDVTRCRLTSKTFETVYPDLRSINLQCTLKWYLNSGSREHPSQVLTPFKSVFINMISDLREVESVCIGVDKALEDVVHDEVDHEDVDLHLTDDAFVNEWLPRVSRSLNSLSICSFGAQSARRRSNLLPIVSAYCHTTLVKLRVKNAWLSLDNLNAMPFVTSLTLENIRLDDKHLDQLNKFFPNLQVLNLINISGVMFPHIEFPNLQNCRLVVSVVASLAIVAPNLSLDIGLLLSRCPMNYVENLTLDSGNLARGAIRNSKFNLSKVFTSFRYTRSLCITSSGLSQLEPSYKAVDSYDVRNGLKTFRAYVSLVDPAVTFSYVATVLYECLCLSQVSLLIHSDFVGNVSKDFIDRCTACWPEVEWNWGIWKEGVDDSWITYDLKTNI</sequence>
<name>A0A2U1MZX7_ARTAN</name>
<dbReference type="AlphaFoldDB" id="A0A2U1MZX7"/>
<dbReference type="Proteomes" id="UP000245207">
    <property type="component" value="Unassembled WGS sequence"/>
</dbReference>
<dbReference type="EMBL" id="PKPP01003956">
    <property type="protein sequence ID" value="PWA66821.1"/>
    <property type="molecule type" value="Genomic_DNA"/>
</dbReference>